<dbReference type="AlphaFoldDB" id="L1LEC4"/>
<protein>
    <submittedName>
        <fullName evidence="2">Signal peptide containing protein</fullName>
    </submittedName>
</protein>
<name>L1LEC4_THEEQ</name>
<feature type="chain" id="PRO_5003953276" evidence="1">
    <location>
        <begin position="18"/>
        <end position="245"/>
    </location>
</feature>
<keyword evidence="3" id="KW-1185">Reference proteome</keyword>
<dbReference type="RefSeq" id="XP_004833057.1">
    <property type="nucleotide sequence ID" value="XM_004833000.1"/>
</dbReference>
<accession>L1LEC4</accession>
<evidence type="ECO:0000313" key="2">
    <source>
        <dbReference type="EMBL" id="EKX73605.1"/>
    </source>
</evidence>
<dbReference type="EMBL" id="ACOU01000002">
    <property type="protein sequence ID" value="EKX73605.1"/>
    <property type="molecule type" value="Genomic_DNA"/>
</dbReference>
<evidence type="ECO:0000256" key="1">
    <source>
        <dbReference type="SAM" id="SignalP"/>
    </source>
</evidence>
<dbReference type="KEGG" id="beq:BEWA_036410"/>
<dbReference type="GeneID" id="15806528"/>
<organism evidence="2 3">
    <name type="scientific">Theileria equi strain WA</name>
    <dbReference type="NCBI Taxonomy" id="1537102"/>
    <lineage>
        <taxon>Eukaryota</taxon>
        <taxon>Sar</taxon>
        <taxon>Alveolata</taxon>
        <taxon>Apicomplexa</taxon>
        <taxon>Aconoidasida</taxon>
        <taxon>Piroplasmida</taxon>
        <taxon>Theileriidae</taxon>
        <taxon>Theileria</taxon>
    </lineage>
</organism>
<dbReference type="VEuPathDB" id="PiroplasmaDB:BEWA_036410"/>
<feature type="signal peptide" evidence="1">
    <location>
        <begin position="1"/>
        <end position="17"/>
    </location>
</feature>
<sequence length="245" mass="28700">MTLILPILLVAVGTVFGRNLEESQKIPLTLELQGDVSDKIFTAPANDFLDGNFYVVMPEHSAKYRIGDVVDNQELVLEDSERNVIRTVASFKSRNRRYIKVIDTKIGGDGVLKREVEEFYRDPSMKTYMPINREPVDFDILNFARNPYIHITYLRNRRDIKFSIKFEMNDHFRIGVCKYGDRIIHALVTDVLYKTVYFYGSYRPHKIIIYSYMKNGTFIKSKYIFVGGEEMFRLEEELTDLETMN</sequence>
<gene>
    <name evidence="2" type="ORF">BEWA_036410</name>
</gene>
<keyword evidence="1" id="KW-0732">Signal</keyword>
<dbReference type="Proteomes" id="UP000031512">
    <property type="component" value="Unassembled WGS sequence"/>
</dbReference>
<proteinExistence type="predicted"/>
<reference evidence="2 3" key="1">
    <citation type="journal article" date="2012" name="BMC Genomics">
        <title>Comparative genomic analysis and phylogenetic position of Theileria equi.</title>
        <authorList>
            <person name="Kappmeyer L.S."/>
            <person name="Thiagarajan M."/>
            <person name="Herndon D.R."/>
            <person name="Ramsay J.D."/>
            <person name="Caler E."/>
            <person name="Djikeng A."/>
            <person name="Gillespie J.J."/>
            <person name="Lau A.O."/>
            <person name="Roalson E.H."/>
            <person name="Silva J.C."/>
            <person name="Silva M.G."/>
            <person name="Suarez C.E."/>
            <person name="Ueti M.W."/>
            <person name="Nene V.M."/>
            <person name="Mealey R.H."/>
            <person name="Knowles D.P."/>
            <person name="Brayton K.A."/>
        </authorList>
    </citation>
    <scope>NUCLEOTIDE SEQUENCE [LARGE SCALE GENOMIC DNA]</scope>
    <source>
        <strain evidence="2 3">WA</strain>
    </source>
</reference>
<comment type="caution">
    <text evidence="2">The sequence shown here is derived from an EMBL/GenBank/DDBJ whole genome shotgun (WGS) entry which is preliminary data.</text>
</comment>
<evidence type="ECO:0000313" key="3">
    <source>
        <dbReference type="Proteomes" id="UP000031512"/>
    </source>
</evidence>